<comment type="subcellular location">
    <subcellularLocation>
        <location evidence="1">Membrane</location>
        <topology evidence="1">Multi-pass membrane protein</topology>
    </subcellularLocation>
</comment>
<reference evidence="6 7" key="1">
    <citation type="submission" date="2020-08" db="EMBL/GenBank/DDBJ databases">
        <title>Sequencing the genomes of 1000 actinobacteria strains.</title>
        <authorList>
            <person name="Klenk H.-P."/>
        </authorList>
    </citation>
    <scope>NUCLEOTIDE SEQUENCE [LARGE SCALE GENOMIC DNA]</scope>
    <source>
        <strain evidence="6 7">DSM 28238</strain>
    </source>
</reference>
<feature type="transmembrane region" description="Helical" evidence="5">
    <location>
        <begin position="113"/>
        <end position="136"/>
    </location>
</feature>
<dbReference type="AlphaFoldDB" id="A0A7W5XK82"/>
<keyword evidence="3 5" id="KW-1133">Transmembrane helix</keyword>
<keyword evidence="4 5" id="KW-0472">Membrane</keyword>
<dbReference type="InterPro" id="IPR003339">
    <property type="entry name" value="ABC/ECF_trnsptr_transmembrane"/>
</dbReference>
<dbReference type="EMBL" id="JACIBT010000001">
    <property type="protein sequence ID" value="MBB3666590.1"/>
    <property type="molecule type" value="Genomic_DNA"/>
</dbReference>
<proteinExistence type="predicted"/>
<dbReference type="Pfam" id="PF02361">
    <property type="entry name" value="CbiQ"/>
    <property type="match status" value="1"/>
</dbReference>
<evidence type="ECO:0000256" key="3">
    <source>
        <dbReference type="ARBA" id="ARBA00022989"/>
    </source>
</evidence>
<keyword evidence="2 5" id="KW-0812">Transmembrane</keyword>
<keyword evidence="7" id="KW-1185">Reference proteome</keyword>
<organism evidence="6 7">
    <name type="scientific">Garicola koreensis</name>
    <dbReference type="NCBI Taxonomy" id="1262554"/>
    <lineage>
        <taxon>Bacteria</taxon>
        <taxon>Bacillati</taxon>
        <taxon>Actinomycetota</taxon>
        <taxon>Actinomycetes</taxon>
        <taxon>Micrococcales</taxon>
        <taxon>Micrococcaceae</taxon>
        <taxon>Garicola</taxon>
    </lineage>
</organism>
<evidence type="ECO:0000256" key="4">
    <source>
        <dbReference type="ARBA" id="ARBA00023136"/>
    </source>
</evidence>
<feature type="transmembrane region" description="Helical" evidence="5">
    <location>
        <begin position="35"/>
        <end position="53"/>
    </location>
</feature>
<feature type="transmembrane region" description="Helical" evidence="5">
    <location>
        <begin position="59"/>
        <end position="80"/>
    </location>
</feature>
<evidence type="ECO:0000313" key="7">
    <source>
        <dbReference type="Proteomes" id="UP000547528"/>
    </source>
</evidence>
<gene>
    <name evidence="6" type="ORF">FHX47_000183</name>
</gene>
<dbReference type="RefSeq" id="WP_183357026.1">
    <property type="nucleotide sequence ID" value="NZ_BAABKR010000004.1"/>
</dbReference>
<name>A0A7W5XK82_9MICC</name>
<accession>A0A7W5XK82</accession>
<dbReference type="Proteomes" id="UP000547528">
    <property type="component" value="Unassembled WGS sequence"/>
</dbReference>
<sequence>MSTVLRRRRPRPLQPRDQVFGQRAPGNSFLHRAPAGLKVTVLAAVALGVMIIREPQLNLAVLAAVIIVSAAARIPAGMLLTLLRRIWLLLAAMLAAQLAFNDLVTGLEVFSRVLAGLFSAHLLILSTTTHELLGVFRALLKPLRLLGVPTGKIVLAALVTLRAIPYLADQFYLAGQQARARGLERSIRARTVPVLLSAVAYARDTGRALCARGIEEIN</sequence>
<comment type="caution">
    <text evidence="6">The sequence shown here is derived from an EMBL/GenBank/DDBJ whole genome shotgun (WGS) entry which is preliminary data.</text>
</comment>
<dbReference type="GO" id="GO:0005886">
    <property type="term" value="C:plasma membrane"/>
    <property type="evidence" value="ECO:0007669"/>
    <property type="project" value="UniProtKB-ARBA"/>
</dbReference>
<evidence type="ECO:0000256" key="2">
    <source>
        <dbReference type="ARBA" id="ARBA00022692"/>
    </source>
</evidence>
<evidence type="ECO:0000256" key="5">
    <source>
        <dbReference type="SAM" id="Phobius"/>
    </source>
</evidence>
<protein>
    <submittedName>
        <fullName evidence="6">Biotin transport system permease protein</fullName>
    </submittedName>
</protein>
<evidence type="ECO:0000256" key="1">
    <source>
        <dbReference type="ARBA" id="ARBA00004141"/>
    </source>
</evidence>
<evidence type="ECO:0000313" key="6">
    <source>
        <dbReference type="EMBL" id="MBB3666590.1"/>
    </source>
</evidence>